<gene>
    <name evidence="2" type="ORF">ACEU0G_003585</name>
</gene>
<dbReference type="EMBL" id="JBHGCJ010000006">
    <property type="protein sequence ID" value="MFG6109572.1"/>
    <property type="molecule type" value="Genomic_DNA"/>
</dbReference>
<proteinExistence type="predicted"/>
<dbReference type="Proteomes" id="UP001605261">
    <property type="component" value="Unassembled WGS sequence"/>
</dbReference>
<dbReference type="RefSeq" id="WP_394163268.1">
    <property type="nucleotide sequence ID" value="NZ_JBHGCJ010000006.1"/>
</dbReference>
<accession>A0ABW7CZ61</accession>
<feature type="signal peptide" evidence="1">
    <location>
        <begin position="1"/>
        <end position="22"/>
    </location>
</feature>
<organism evidence="2 3">
    <name type="scientific">Stenotrophomonas nematodicola</name>
    <dbReference type="NCBI Taxonomy" id="2656746"/>
    <lineage>
        <taxon>Bacteria</taxon>
        <taxon>Pseudomonadati</taxon>
        <taxon>Pseudomonadota</taxon>
        <taxon>Gammaproteobacteria</taxon>
        <taxon>Lysobacterales</taxon>
        <taxon>Lysobacteraceae</taxon>
        <taxon>Stenotrophomonas</taxon>
    </lineage>
</organism>
<evidence type="ECO:0000313" key="3">
    <source>
        <dbReference type="Proteomes" id="UP001605261"/>
    </source>
</evidence>
<comment type="caution">
    <text evidence="2">The sequence shown here is derived from an EMBL/GenBank/DDBJ whole genome shotgun (WGS) entry which is preliminary data.</text>
</comment>
<keyword evidence="3" id="KW-1185">Reference proteome</keyword>
<dbReference type="Gene3D" id="3.40.50.11550">
    <property type="match status" value="1"/>
</dbReference>
<dbReference type="SUPFAM" id="SSF159501">
    <property type="entry name" value="EreA/ChaN-like"/>
    <property type="match status" value="1"/>
</dbReference>
<evidence type="ECO:0008006" key="4">
    <source>
        <dbReference type="Google" id="ProtNLM"/>
    </source>
</evidence>
<evidence type="ECO:0000256" key="1">
    <source>
        <dbReference type="SAM" id="SignalP"/>
    </source>
</evidence>
<keyword evidence="1" id="KW-0732">Signal</keyword>
<protein>
    <recommendedName>
        <fullName evidence="4">ChaN family lipoprotein</fullName>
    </recommendedName>
</protein>
<sequence>MTQGWMTGLMMLGLALAGTSGARERCTWPEAMPIRPLVLVGELHGTVETPALVGELACAAAADATPVTVALEMDPTEQARIDAYLASAGTAADRSALLAGRFWTRTMQDGRSSVAMAALIERLRSLRSEGHAIQAVAVDTLRHADRDAEMAANIRRETRREGARVIALLGNRHASGHKGVQDDPGYVPAGYLLADLQPLSVRVDAPRGSAWVCAPTCGVLAFGARCSAAAPIAAGYAPIATRPGYDGVYMLPALTASPPVQTP</sequence>
<evidence type="ECO:0000313" key="2">
    <source>
        <dbReference type="EMBL" id="MFG6109572.1"/>
    </source>
</evidence>
<reference evidence="2 3" key="1">
    <citation type="submission" date="2024-09" db="EMBL/GenBank/DDBJ databases">
        <authorList>
            <consortium name="All-Russian atlas of soil microorganisms"/>
            <consortium name="as a basis for the search for new antimicrobial producers and enzymes with unique properties"/>
            <person name="Sokolova E.A."/>
            <person name="Voronina E.N."/>
        </authorList>
    </citation>
    <scope>NUCLEOTIDE SEQUENCE [LARGE SCALE GENOMIC DNA]</scope>
    <source>
        <strain evidence="2 3">AF-22b-331.1</strain>
    </source>
</reference>
<name>A0ABW7CZ61_9GAMM</name>
<feature type="chain" id="PRO_5045616509" description="ChaN family lipoprotein" evidence="1">
    <location>
        <begin position="23"/>
        <end position="263"/>
    </location>
</feature>